<accession>A0A368VGG5</accession>
<protein>
    <submittedName>
        <fullName evidence="1">Uncharacterized protein</fullName>
    </submittedName>
</protein>
<dbReference type="AlphaFoldDB" id="A0A368VGG5"/>
<sequence length="128" mass="15266">MQELIHILLRQLLPCSFHSHKIELTYWLNETQDRFRSCSFDNLAHHLQMRSREIGSCKLPTVHNIPVKDKRFGFNTLQIIQYLWRFTPISAKVQIGNYRCFHFAPGDVFYFLHQNSVMISDARLIMQQ</sequence>
<keyword evidence="2" id="KW-1185">Reference proteome</keyword>
<evidence type="ECO:0000313" key="2">
    <source>
        <dbReference type="Proteomes" id="UP000252733"/>
    </source>
</evidence>
<comment type="caution">
    <text evidence="1">The sequence shown here is derived from an EMBL/GenBank/DDBJ whole genome shotgun (WGS) entry which is preliminary data.</text>
</comment>
<dbReference type="EMBL" id="QPIZ01000001">
    <property type="protein sequence ID" value="RCW39390.1"/>
    <property type="molecule type" value="Genomic_DNA"/>
</dbReference>
<proteinExistence type="predicted"/>
<organism evidence="1 2">
    <name type="scientific">Marinilabilia salmonicolor</name>
    <dbReference type="NCBI Taxonomy" id="989"/>
    <lineage>
        <taxon>Bacteria</taxon>
        <taxon>Pseudomonadati</taxon>
        <taxon>Bacteroidota</taxon>
        <taxon>Bacteroidia</taxon>
        <taxon>Marinilabiliales</taxon>
        <taxon>Marinilabiliaceae</taxon>
        <taxon>Marinilabilia</taxon>
    </lineage>
</organism>
<gene>
    <name evidence="1" type="ORF">DFO77_101160</name>
</gene>
<name>A0A368VGG5_9BACT</name>
<reference evidence="1 2" key="1">
    <citation type="submission" date="2018-07" db="EMBL/GenBank/DDBJ databases">
        <title>Freshwater and sediment microbial communities from various areas in North America, analyzing microbe dynamics in response to fracking.</title>
        <authorList>
            <person name="Lamendella R."/>
        </authorList>
    </citation>
    <scope>NUCLEOTIDE SEQUENCE [LARGE SCALE GENOMIC DNA]</scope>
    <source>
        <strain evidence="1 2">160A</strain>
    </source>
</reference>
<dbReference type="Proteomes" id="UP000252733">
    <property type="component" value="Unassembled WGS sequence"/>
</dbReference>
<evidence type="ECO:0000313" key="1">
    <source>
        <dbReference type="EMBL" id="RCW39390.1"/>
    </source>
</evidence>